<comment type="subcellular location">
    <subcellularLocation>
        <location evidence="1 8">Cell membrane</location>
        <topology evidence="1 8">Multi-pass membrane protein</topology>
    </subcellularLocation>
</comment>
<dbReference type="GO" id="GO:0042158">
    <property type="term" value="P:lipoprotein biosynthetic process"/>
    <property type="evidence" value="ECO:0007669"/>
    <property type="project" value="UniProtKB-UniRule"/>
</dbReference>
<comment type="pathway">
    <text evidence="8">Protein modification; lipoprotein biosynthesis (N-acyl transfer).</text>
</comment>
<evidence type="ECO:0000256" key="5">
    <source>
        <dbReference type="ARBA" id="ARBA00022989"/>
    </source>
</evidence>
<dbReference type="NCBIfam" id="TIGR00546">
    <property type="entry name" value="lnt"/>
    <property type="match status" value="1"/>
</dbReference>
<keyword evidence="2 8" id="KW-1003">Cell membrane</keyword>
<keyword evidence="7 8" id="KW-0012">Acyltransferase</keyword>
<keyword evidence="5 8" id="KW-1133">Transmembrane helix</keyword>
<keyword evidence="3 8" id="KW-0808">Transferase</keyword>
<dbReference type="Pfam" id="PF00795">
    <property type="entry name" value="CN_hydrolase"/>
    <property type="match status" value="1"/>
</dbReference>
<dbReference type="HAMAP" id="MF_01148">
    <property type="entry name" value="Lnt"/>
    <property type="match status" value="1"/>
</dbReference>
<protein>
    <recommendedName>
        <fullName evidence="8">Apolipoprotein N-acyltransferase</fullName>
        <shortName evidence="8">ALP N-acyltransferase</shortName>
        <ecNumber evidence="8">2.3.1.269</ecNumber>
    </recommendedName>
</protein>
<evidence type="ECO:0000256" key="3">
    <source>
        <dbReference type="ARBA" id="ARBA00022679"/>
    </source>
</evidence>
<dbReference type="Proteomes" id="UP000178724">
    <property type="component" value="Unassembled WGS sequence"/>
</dbReference>
<dbReference type="GO" id="GO:0005886">
    <property type="term" value="C:plasma membrane"/>
    <property type="evidence" value="ECO:0007669"/>
    <property type="project" value="UniProtKB-SubCell"/>
</dbReference>
<evidence type="ECO:0000256" key="4">
    <source>
        <dbReference type="ARBA" id="ARBA00022692"/>
    </source>
</evidence>
<feature type="transmembrane region" description="Helical" evidence="8">
    <location>
        <begin position="37"/>
        <end position="56"/>
    </location>
</feature>
<dbReference type="InterPro" id="IPR003010">
    <property type="entry name" value="C-N_Hydrolase"/>
</dbReference>
<gene>
    <name evidence="8" type="primary">lnt</name>
    <name evidence="10" type="ORF">A2625_04220</name>
</gene>
<dbReference type="PANTHER" id="PTHR38686:SF1">
    <property type="entry name" value="APOLIPOPROTEIN N-ACYLTRANSFERASE"/>
    <property type="match status" value="1"/>
</dbReference>
<dbReference type="EC" id="2.3.1.269" evidence="8"/>
<accession>A0A1F4Q2T3</accession>
<evidence type="ECO:0000256" key="7">
    <source>
        <dbReference type="ARBA" id="ARBA00023315"/>
    </source>
</evidence>
<feature type="transmembrane region" description="Helical" evidence="8">
    <location>
        <begin position="12"/>
        <end position="30"/>
    </location>
</feature>
<evidence type="ECO:0000256" key="8">
    <source>
        <dbReference type="HAMAP-Rule" id="MF_01148"/>
    </source>
</evidence>
<dbReference type="InterPro" id="IPR036526">
    <property type="entry name" value="C-N_Hydrolase_sf"/>
</dbReference>
<evidence type="ECO:0000313" key="10">
    <source>
        <dbReference type="EMBL" id="OGB90169.1"/>
    </source>
</evidence>
<comment type="catalytic activity">
    <reaction evidence="8">
        <text>N-terminal S-1,2-diacyl-sn-glyceryl-L-cysteinyl-[lipoprotein] + a glycerophospholipid = N-acyl-S-1,2-diacyl-sn-glyceryl-L-cysteinyl-[lipoprotein] + a 2-acyl-sn-glycero-3-phospholipid + H(+)</text>
        <dbReference type="Rhea" id="RHEA:48228"/>
        <dbReference type="Rhea" id="RHEA-COMP:14681"/>
        <dbReference type="Rhea" id="RHEA-COMP:14684"/>
        <dbReference type="ChEBI" id="CHEBI:15378"/>
        <dbReference type="ChEBI" id="CHEBI:136912"/>
        <dbReference type="ChEBI" id="CHEBI:140656"/>
        <dbReference type="ChEBI" id="CHEBI:140657"/>
        <dbReference type="ChEBI" id="CHEBI:140660"/>
        <dbReference type="EC" id="2.3.1.269"/>
    </reaction>
</comment>
<evidence type="ECO:0000313" key="11">
    <source>
        <dbReference type="Proteomes" id="UP000178724"/>
    </source>
</evidence>
<evidence type="ECO:0000259" key="9">
    <source>
        <dbReference type="PROSITE" id="PS50263"/>
    </source>
</evidence>
<dbReference type="SUPFAM" id="SSF56317">
    <property type="entry name" value="Carbon-nitrogen hydrolase"/>
    <property type="match status" value="1"/>
</dbReference>
<dbReference type="PANTHER" id="PTHR38686">
    <property type="entry name" value="APOLIPOPROTEIN N-ACYLTRANSFERASE"/>
    <property type="match status" value="1"/>
</dbReference>
<dbReference type="GO" id="GO:0016410">
    <property type="term" value="F:N-acyltransferase activity"/>
    <property type="evidence" value="ECO:0007669"/>
    <property type="project" value="UniProtKB-UniRule"/>
</dbReference>
<evidence type="ECO:0000256" key="2">
    <source>
        <dbReference type="ARBA" id="ARBA00022475"/>
    </source>
</evidence>
<proteinExistence type="inferred from homology"/>
<comment type="function">
    <text evidence="8">Catalyzes the phospholipid dependent N-acylation of the N-terminal cysteine of apolipoprotein, the last step in lipoprotein maturation.</text>
</comment>
<dbReference type="InterPro" id="IPR045378">
    <property type="entry name" value="LNT_N"/>
</dbReference>
<dbReference type="EMBL" id="METM01000014">
    <property type="protein sequence ID" value="OGB90169.1"/>
    <property type="molecule type" value="Genomic_DNA"/>
</dbReference>
<keyword evidence="6 8" id="KW-0472">Membrane</keyword>
<reference evidence="10 11" key="1">
    <citation type="journal article" date="2016" name="Nat. Commun.">
        <title>Thousands of microbial genomes shed light on interconnected biogeochemical processes in an aquifer system.</title>
        <authorList>
            <person name="Anantharaman K."/>
            <person name="Brown C.T."/>
            <person name="Hug L.A."/>
            <person name="Sharon I."/>
            <person name="Castelle C.J."/>
            <person name="Probst A.J."/>
            <person name="Thomas B.C."/>
            <person name="Singh A."/>
            <person name="Wilkins M.J."/>
            <person name="Karaoz U."/>
            <person name="Brodie E.L."/>
            <person name="Williams K.H."/>
            <person name="Hubbard S.S."/>
            <person name="Banfield J.F."/>
        </authorList>
    </citation>
    <scope>NUCLEOTIDE SEQUENCE [LARGE SCALE GENOMIC DNA]</scope>
</reference>
<feature type="transmembrane region" description="Helical" evidence="8">
    <location>
        <begin position="178"/>
        <end position="197"/>
    </location>
</feature>
<feature type="transmembrane region" description="Helical" evidence="8">
    <location>
        <begin position="101"/>
        <end position="120"/>
    </location>
</feature>
<dbReference type="InterPro" id="IPR004563">
    <property type="entry name" value="Apolipo_AcylTrfase"/>
</dbReference>
<name>A0A1F4Q2T3_UNCSA</name>
<dbReference type="UniPathway" id="UPA00666"/>
<dbReference type="AlphaFoldDB" id="A0A1F4Q2T3"/>
<feature type="domain" description="CN hydrolase" evidence="9">
    <location>
        <begin position="214"/>
        <end position="451"/>
    </location>
</feature>
<organism evidence="10 11">
    <name type="scientific">candidate division WOR-1 bacterium RIFCSPHIGHO2_01_FULL_53_15</name>
    <dbReference type="NCBI Taxonomy" id="1802564"/>
    <lineage>
        <taxon>Bacteria</taxon>
        <taxon>Bacillati</taxon>
        <taxon>Saganbacteria</taxon>
    </lineage>
</organism>
<feature type="transmembrane region" description="Helical" evidence="8">
    <location>
        <begin position="62"/>
        <end position="89"/>
    </location>
</feature>
<feature type="transmembrane region" description="Helical" evidence="8">
    <location>
        <begin position="140"/>
        <end position="166"/>
    </location>
</feature>
<evidence type="ECO:0000256" key="1">
    <source>
        <dbReference type="ARBA" id="ARBA00004651"/>
    </source>
</evidence>
<evidence type="ECO:0000256" key="6">
    <source>
        <dbReference type="ARBA" id="ARBA00023136"/>
    </source>
</evidence>
<dbReference type="Gene3D" id="3.60.110.10">
    <property type="entry name" value="Carbon-nitrogen hydrolase"/>
    <property type="match status" value="1"/>
</dbReference>
<dbReference type="Pfam" id="PF20154">
    <property type="entry name" value="LNT_N"/>
    <property type="match status" value="1"/>
</dbReference>
<dbReference type="CDD" id="cd07571">
    <property type="entry name" value="ALP_N-acyl_transferase"/>
    <property type="match status" value="1"/>
</dbReference>
<keyword evidence="10" id="KW-0449">Lipoprotein</keyword>
<sequence length="451" mass="50690">MLLGLAFPKFSLWWLAWIALVPFFYALNNAKNLKESSACAFAFGLVFFGINLFWITSLFRFAGWWVVIGWLALALFQSVFIILFSIFYFQLSAFKLRITRYALPVTMSLLWLAIEWLRSLGPFGVSAGGVGYTQAPFLPLIQIASFAGVYGVSFLVVFFNAALAAVLPSPANRDRKTAAMFLAVALFLVVASSLYGIRITRYALPVTLPKLALIQPNIDQFDKLNPAKVPLIFSIHEDMSRQAAKEKPEIIIWPETAIFTYILRDPVYFPKLKELVKELAAWFIIGAPHYEGNRIFNSMVSLDPQTGPYSRYDKEHLVPFGEYLPFKAILLPLLKPTGYFEGDFEFGSYSGPLSAAGYKIAPAICFESTFPGLMKKRARDADFILTITNDGWFGDSAAPYQHLENGIFRAIENRKYFVQVGNTGISAVIDPYGRVLKRTKLNERAVLIFGQ</sequence>
<comment type="similarity">
    <text evidence="8">Belongs to the CN hydrolase family. Apolipoprotein N-acyltransferase subfamily.</text>
</comment>
<dbReference type="PROSITE" id="PS50263">
    <property type="entry name" value="CN_HYDROLASE"/>
    <property type="match status" value="1"/>
</dbReference>
<keyword evidence="4 8" id="KW-0812">Transmembrane</keyword>
<comment type="caution">
    <text evidence="10">The sequence shown here is derived from an EMBL/GenBank/DDBJ whole genome shotgun (WGS) entry which is preliminary data.</text>
</comment>